<evidence type="ECO:0000313" key="5">
    <source>
        <dbReference type="RefSeq" id="XP_011304700.1"/>
    </source>
</evidence>
<dbReference type="KEGG" id="fas:105267503"/>
<accession>A0A9R1T8G2</accession>
<keyword evidence="4" id="KW-1185">Reference proteome</keyword>
<feature type="region of interest" description="Disordered" evidence="1">
    <location>
        <begin position="89"/>
        <end position="110"/>
    </location>
</feature>
<protein>
    <submittedName>
        <fullName evidence="3">Tiprl_1 protein</fullName>
    </submittedName>
</protein>
<evidence type="ECO:0000256" key="1">
    <source>
        <dbReference type="SAM" id="MobiDB-lite"/>
    </source>
</evidence>
<reference evidence="5" key="2">
    <citation type="submission" date="2025-04" db="UniProtKB">
        <authorList>
            <consortium name="RefSeq"/>
        </authorList>
    </citation>
    <scope>IDENTIFICATION</scope>
    <source>
        <strain evidence="5">USDA-PBARC FA_bdor</strain>
        <tissue evidence="5">Whole organism</tissue>
    </source>
</reference>
<evidence type="ECO:0000256" key="2">
    <source>
        <dbReference type="SAM" id="SignalP"/>
    </source>
</evidence>
<gene>
    <name evidence="3" type="primary">tiprl_1</name>
    <name evidence="5" type="synonym">LOC105267503</name>
    <name evidence="3" type="ORF">g.6990</name>
</gene>
<dbReference type="EMBL" id="GBYB01000684">
    <property type="protein sequence ID" value="JAG70451.1"/>
    <property type="molecule type" value="Transcribed_RNA"/>
</dbReference>
<feature type="signal peptide" evidence="2">
    <location>
        <begin position="1"/>
        <end position="20"/>
    </location>
</feature>
<keyword evidence="2" id="KW-0732">Signal</keyword>
<dbReference type="RefSeq" id="XP_011304700.1">
    <property type="nucleotide sequence ID" value="XM_011306398.1"/>
</dbReference>
<dbReference type="AlphaFoldDB" id="A0A0C9QBR3"/>
<organism evidence="3">
    <name type="scientific">Fopius arisanus</name>
    <dbReference type="NCBI Taxonomy" id="64838"/>
    <lineage>
        <taxon>Eukaryota</taxon>
        <taxon>Metazoa</taxon>
        <taxon>Ecdysozoa</taxon>
        <taxon>Arthropoda</taxon>
        <taxon>Hexapoda</taxon>
        <taxon>Insecta</taxon>
        <taxon>Pterygota</taxon>
        <taxon>Neoptera</taxon>
        <taxon>Endopterygota</taxon>
        <taxon>Hymenoptera</taxon>
        <taxon>Apocrita</taxon>
        <taxon>Ichneumonoidea</taxon>
        <taxon>Braconidae</taxon>
        <taxon>Opiinae</taxon>
        <taxon>Fopius</taxon>
    </lineage>
</organism>
<proteinExistence type="predicted"/>
<accession>A0A0C9QBR3</accession>
<sequence length="110" mass="11631">MKILCLFLTVLAATATTTQALGIFDTIFHARDLLQIVGGLIRQVMGTAEQAMSAAARTGERAGEIVNPPDWAPQFKKGYKGPLSSEALSASVPKGNPYKNAVASFAPKKP</sequence>
<dbReference type="Proteomes" id="UP000694866">
    <property type="component" value="Unplaced"/>
</dbReference>
<dbReference type="GeneID" id="105267503"/>
<evidence type="ECO:0000313" key="3">
    <source>
        <dbReference type="EMBL" id="JAG70451.1"/>
    </source>
</evidence>
<evidence type="ECO:0000313" key="4">
    <source>
        <dbReference type="Proteomes" id="UP000694866"/>
    </source>
</evidence>
<name>A0A0C9QBR3_9HYME</name>
<feature type="chain" id="PRO_5044541424" evidence="2">
    <location>
        <begin position="21"/>
        <end position="110"/>
    </location>
</feature>
<reference evidence="3" key="1">
    <citation type="submission" date="2015-01" db="EMBL/GenBank/DDBJ databases">
        <title>Transcriptome Assembly of Fopius arisanus.</title>
        <authorList>
            <person name="Geib S."/>
        </authorList>
    </citation>
    <scope>NUCLEOTIDE SEQUENCE</scope>
</reference>